<dbReference type="KEGG" id="pfer:IRI77_10595"/>
<keyword evidence="7" id="KW-1185">Reference proteome</keyword>
<evidence type="ECO:0000313" key="5">
    <source>
        <dbReference type="EMBL" id="QOY90376.1"/>
    </source>
</evidence>
<dbReference type="AlphaFoldDB" id="A0A7S7NQN0"/>
<dbReference type="EMBL" id="CP063849">
    <property type="protein sequence ID" value="QOY90674.1"/>
    <property type="molecule type" value="Genomic_DNA"/>
</dbReference>
<comment type="similarity">
    <text evidence="1">Belongs to the bacterial reverse transcriptase family.</text>
</comment>
<organism evidence="4 7">
    <name type="scientific">Paludibaculum fermentans</name>
    <dbReference type="NCBI Taxonomy" id="1473598"/>
    <lineage>
        <taxon>Bacteria</taxon>
        <taxon>Pseudomonadati</taxon>
        <taxon>Acidobacteriota</taxon>
        <taxon>Terriglobia</taxon>
        <taxon>Bryobacterales</taxon>
        <taxon>Bryobacteraceae</taxon>
        <taxon>Paludibaculum</taxon>
    </lineage>
</organism>
<dbReference type="InterPro" id="IPR000477">
    <property type="entry name" value="RT_dom"/>
</dbReference>
<feature type="region of interest" description="Disordered" evidence="2">
    <location>
        <begin position="1"/>
        <end position="83"/>
    </location>
</feature>
<keyword evidence="4" id="KW-0548">Nucleotidyltransferase</keyword>
<evidence type="ECO:0000256" key="1">
    <source>
        <dbReference type="ARBA" id="ARBA00034120"/>
    </source>
</evidence>
<dbReference type="EC" id="2.7.7.49" evidence="4"/>
<dbReference type="Pfam" id="PF00078">
    <property type="entry name" value="RVT_1"/>
    <property type="match status" value="1"/>
</dbReference>
<accession>A0A7S7NQN0</accession>
<dbReference type="GO" id="GO:0003964">
    <property type="term" value="F:RNA-directed DNA polymerase activity"/>
    <property type="evidence" value="ECO:0007669"/>
    <property type="project" value="UniProtKB-KW"/>
</dbReference>
<feature type="domain" description="Reverse transcriptase" evidence="3">
    <location>
        <begin position="148"/>
        <end position="398"/>
    </location>
</feature>
<dbReference type="Gene3D" id="3.30.70.270">
    <property type="match status" value="1"/>
</dbReference>
<dbReference type="CDD" id="cd01651">
    <property type="entry name" value="RT_G2_intron"/>
    <property type="match status" value="1"/>
</dbReference>
<dbReference type="InterPro" id="IPR043128">
    <property type="entry name" value="Rev_trsase/Diguanyl_cyclase"/>
</dbReference>
<dbReference type="KEGG" id="pfer:IRI77_12225"/>
<proteinExistence type="inferred from homology"/>
<reference evidence="4 7" key="1">
    <citation type="submission" date="2020-10" db="EMBL/GenBank/DDBJ databases">
        <title>Complete genome sequence of Paludibaculum fermentans P105T, a facultatively anaerobic acidobacterium capable of dissimilatory Fe(III) reduction.</title>
        <authorList>
            <person name="Dedysh S.N."/>
            <person name="Beletsky A.V."/>
            <person name="Kulichevskaya I.S."/>
            <person name="Mardanov A.V."/>
            <person name="Ravin N.V."/>
        </authorList>
    </citation>
    <scope>NUCLEOTIDE SEQUENCE [LARGE SCALE GENOMIC DNA]</scope>
    <source>
        <strain evidence="4 7">P105</strain>
    </source>
</reference>
<evidence type="ECO:0000313" key="4">
    <source>
        <dbReference type="EMBL" id="QOY87934.1"/>
    </source>
</evidence>
<feature type="compositionally biased region" description="Basic and acidic residues" evidence="2">
    <location>
        <begin position="55"/>
        <end position="65"/>
    </location>
</feature>
<keyword evidence="4" id="KW-0808">Transferase</keyword>
<dbReference type="Proteomes" id="UP000593892">
    <property type="component" value="Chromosome"/>
</dbReference>
<name>A0A7S7NQN0_PALFE</name>
<evidence type="ECO:0000256" key="2">
    <source>
        <dbReference type="SAM" id="MobiDB-lite"/>
    </source>
</evidence>
<dbReference type="InterPro" id="IPR030931">
    <property type="entry name" value="Group_II_RT_mat"/>
</dbReference>
<dbReference type="PANTHER" id="PTHR34047">
    <property type="entry name" value="NUCLEAR INTRON MATURASE 1, MITOCHONDRIAL-RELATED"/>
    <property type="match status" value="1"/>
</dbReference>
<dbReference type="PROSITE" id="PS50878">
    <property type="entry name" value="RT_POL"/>
    <property type="match status" value="1"/>
</dbReference>
<evidence type="ECO:0000313" key="7">
    <source>
        <dbReference type="Proteomes" id="UP000593892"/>
    </source>
</evidence>
<evidence type="ECO:0000259" key="3">
    <source>
        <dbReference type="PROSITE" id="PS50878"/>
    </source>
</evidence>
<dbReference type="InterPro" id="IPR051083">
    <property type="entry name" value="GrpII_Intron_Splice-Mob/Def"/>
</dbReference>
<dbReference type="KEGG" id="pfer:IRI77_35240"/>
<dbReference type="NCBIfam" id="TIGR04416">
    <property type="entry name" value="group_II_RT_mat"/>
    <property type="match status" value="1"/>
</dbReference>
<keyword evidence="4" id="KW-0695">RNA-directed DNA polymerase</keyword>
<dbReference type="EMBL" id="CP063849">
    <property type="protein sequence ID" value="QOY90376.1"/>
    <property type="molecule type" value="Genomic_DNA"/>
</dbReference>
<sequence>MHENRETSSPAARHRSSPAGKGDSHETGVNGGEESDGVVVPMKPSNKATEQQAEAAERVEGRTPTKENTGQDHIPPAQDGYGVSQGLAGVRKVAKGRKQEQFTTLLHHLTIDLLRQSYLQLQKKAAPGVDGTTWQQYGEGLEERLADLKDRIHRGTYRAQPSRRIYIPKADGRQRPIGIAAVEDKVVQQAVVIILNEIYEEDFRGFSYGFRPGRSPHMALDALSVGILRKKVNWILDADIQGFFDRMSHEWTMKFVQHRVADKRILRLIQKWLKAGVSEDGEWSETAVGTPQGSVISPLLANVYLHYVFDLWVEAWRKKAATGEMIVVRYADDLVVGFEHRTEAEQFLRQFEERLAKFGLELHKEKTRLIEFGRFAQANRRQRGEGEPESFAFLGFTHRCGRSSRGHYTIWRQTVRKRLEAKLQQIKQTLRARMHEPVPHVGEWLERVVEGFNQYHAVPGNWASLHRFRERIGRLWWHVLKRRSQKGRLGADRMTRLFQRWLPRPRLYHPYPEVRFDDRHPR</sequence>
<dbReference type="EMBL" id="CP063849">
    <property type="protein sequence ID" value="QOY87934.1"/>
    <property type="molecule type" value="Genomic_DNA"/>
</dbReference>
<protein>
    <submittedName>
        <fullName evidence="4">Group II intron reverse transcriptase/maturase</fullName>
        <ecNumber evidence="4">2.7.7.49</ecNumber>
    </submittedName>
</protein>
<evidence type="ECO:0000313" key="6">
    <source>
        <dbReference type="EMBL" id="QOY90674.1"/>
    </source>
</evidence>
<dbReference type="PANTHER" id="PTHR34047:SF8">
    <property type="entry name" value="PROTEIN YKFC"/>
    <property type="match status" value="1"/>
</dbReference>
<gene>
    <name evidence="4" type="primary">ltrA</name>
    <name evidence="5" type="ORF">IRI77_10595</name>
    <name evidence="6" type="ORF">IRI77_12225</name>
    <name evidence="4" type="ORF">IRI77_35240</name>
</gene>
<dbReference type="SUPFAM" id="SSF56672">
    <property type="entry name" value="DNA/RNA polymerases"/>
    <property type="match status" value="1"/>
</dbReference>
<dbReference type="InterPro" id="IPR043502">
    <property type="entry name" value="DNA/RNA_pol_sf"/>
</dbReference>